<evidence type="ECO:0000256" key="2">
    <source>
        <dbReference type="SAM" id="Phobius"/>
    </source>
</evidence>
<evidence type="ECO:0000313" key="4">
    <source>
        <dbReference type="Proteomes" id="UP000762676"/>
    </source>
</evidence>
<feature type="transmembrane region" description="Helical" evidence="2">
    <location>
        <begin position="689"/>
        <end position="706"/>
    </location>
</feature>
<dbReference type="EMBL" id="BMAT01009862">
    <property type="protein sequence ID" value="GFS15118.1"/>
    <property type="molecule type" value="Genomic_DNA"/>
</dbReference>
<name>A0AAV4IZK1_9GAST</name>
<dbReference type="Proteomes" id="UP000762676">
    <property type="component" value="Unassembled WGS sequence"/>
</dbReference>
<keyword evidence="2" id="KW-1133">Transmembrane helix</keyword>
<evidence type="ECO:0000256" key="1">
    <source>
        <dbReference type="SAM" id="MobiDB-lite"/>
    </source>
</evidence>
<keyword evidence="4" id="KW-1185">Reference proteome</keyword>
<dbReference type="PANTHER" id="PTHR37686">
    <property type="entry name" value="LD36006P"/>
    <property type="match status" value="1"/>
</dbReference>
<reference evidence="3 4" key="1">
    <citation type="journal article" date="2021" name="Elife">
        <title>Chloroplast acquisition without the gene transfer in kleptoplastic sea slugs, Plakobranchus ocellatus.</title>
        <authorList>
            <person name="Maeda T."/>
            <person name="Takahashi S."/>
            <person name="Yoshida T."/>
            <person name="Shimamura S."/>
            <person name="Takaki Y."/>
            <person name="Nagai Y."/>
            <person name="Toyoda A."/>
            <person name="Suzuki Y."/>
            <person name="Arimoto A."/>
            <person name="Ishii H."/>
            <person name="Satoh N."/>
            <person name="Nishiyama T."/>
            <person name="Hasebe M."/>
            <person name="Maruyama T."/>
            <person name="Minagawa J."/>
            <person name="Obokata J."/>
            <person name="Shigenobu S."/>
        </authorList>
    </citation>
    <scope>NUCLEOTIDE SEQUENCE [LARGE SCALE GENOMIC DNA]</scope>
</reference>
<comment type="caution">
    <text evidence="3">The sequence shown here is derived from an EMBL/GenBank/DDBJ whole genome shotgun (WGS) entry which is preliminary data.</text>
</comment>
<organism evidence="3 4">
    <name type="scientific">Elysia marginata</name>
    <dbReference type="NCBI Taxonomy" id="1093978"/>
    <lineage>
        <taxon>Eukaryota</taxon>
        <taxon>Metazoa</taxon>
        <taxon>Spiralia</taxon>
        <taxon>Lophotrochozoa</taxon>
        <taxon>Mollusca</taxon>
        <taxon>Gastropoda</taxon>
        <taxon>Heterobranchia</taxon>
        <taxon>Euthyneura</taxon>
        <taxon>Panpulmonata</taxon>
        <taxon>Sacoglossa</taxon>
        <taxon>Placobranchoidea</taxon>
        <taxon>Plakobranchidae</taxon>
        <taxon>Elysia</taxon>
    </lineage>
</organism>
<dbReference type="Pfam" id="PF25228">
    <property type="entry name" value="Lips"/>
    <property type="match status" value="1"/>
</dbReference>
<feature type="transmembrane region" description="Helical" evidence="2">
    <location>
        <begin position="654"/>
        <end position="683"/>
    </location>
</feature>
<protein>
    <submittedName>
        <fullName evidence="3">Gmk_2 protein</fullName>
    </submittedName>
</protein>
<gene>
    <name evidence="3" type="ORF">ElyMa_004923900</name>
</gene>
<dbReference type="InterPro" id="IPR057435">
    <property type="entry name" value="Lips"/>
</dbReference>
<accession>A0AAV4IZK1</accession>
<feature type="region of interest" description="Disordered" evidence="1">
    <location>
        <begin position="1"/>
        <end position="23"/>
    </location>
</feature>
<evidence type="ECO:0000313" key="3">
    <source>
        <dbReference type="EMBL" id="GFS15118.1"/>
    </source>
</evidence>
<dbReference type="AlphaFoldDB" id="A0AAV4IZK1"/>
<proteinExistence type="predicted"/>
<dbReference type="PANTHER" id="PTHR37686:SF1">
    <property type="entry name" value="LD36006P"/>
    <property type="match status" value="1"/>
</dbReference>
<keyword evidence="2" id="KW-0472">Membrane</keyword>
<keyword evidence="2" id="KW-0812">Transmembrane</keyword>
<feature type="transmembrane region" description="Helical" evidence="2">
    <location>
        <begin position="741"/>
        <end position="765"/>
    </location>
</feature>
<sequence length="875" mass="98558">MLSSRNQDGLGPHGDIGSSPEREPLAFNTQEDKLTPDTAEVVGAIKKLAETLLFHWKTFPIILPASITEQKATQLTSDNGESRGAVNFKDLFKAPTFDELEAVAIDENGKLKRLNQEQLALIKTTGEFNVASLNFKGQNHRWRLSKLLQKGSERSRNSFLGDVARSLSLLVITARDRFCSNTFSLKEAAKGWASGLWNLLDIVIGVPSTSPGDLCQKLHEERMRYLVAELDIKPNLKKELNAYCSYIKSQCQNQLAGSVKPSKPRPPPIPYRYQTPKGQDIDLRLLSKDLMNSSVVILTSILDRQAKGWHIQMRTKLIRHYQGQGLSNEEISQRVTADIMSHYLDKVFTAIANNEELEGLQPGLGTLLVDQAKAVLAMIKAQQNLQRKMDDHKEKLTRHLTETFPIKSRIDAWMKEQMEAFEQSFGRQNLWTAHEEAISLCEEEELAQAVYFLRRDLNFIKEREAILSKELARVKIPTREFSFSSKIWLPHNWIVYQRDQYGRSEIIPTIIKDSQAPKGNSNSAGQSTVYYWAERSVKRMTSTRYPFWRWWNFLQRAWANTWNVIYLLGILVPWCSRLGLRALLWPSAFTPDLELSQVDGSFYPRMSSHTHSLVSRLRALWANVASSRAAFEAAPDTGFLGKSMTRHFNRLWNYVLKGAVGSVITVLVMPVACVATSTLSLLAAVLSPLWVPAVTLIAHFFFFLVWDLDCPRSGKNRLSLLCEALVWNLLLQGCLQPLAALLVGTVVCPLTAIIGFLFAGLRFCLRRAWDVLMFQLVIKSRGRVPSSNGFVARRIAGPGLASNYFFQIRPEQALAAVEARAEHDELMAWQKNVMAVIETPRDMYRASSKARGLGWPGSALLALLGVPAASQAKGR</sequence>